<dbReference type="Proteomes" id="UP000502996">
    <property type="component" value="Chromosome"/>
</dbReference>
<dbReference type="KEGG" id="nano:G5V58_08290"/>
<accession>A0A6G6WC38</accession>
<feature type="chain" id="PRO_5026056256" evidence="1">
    <location>
        <begin position="26"/>
        <end position="160"/>
    </location>
</feature>
<dbReference type="EMBL" id="CP049257">
    <property type="protein sequence ID" value="QIG42779.1"/>
    <property type="molecule type" value="Genomic_DNA"/>
</dbReference>
<proteinExistence type="predicted"/>
<dbReference type="AlphaFoldDB" id="A0A6G6WC38"/>
<organism evidence="2 3">
    <name type="scientific">Nocardioides anomalus</name>
    <dbReference type="NCBI Taxonomy" id="2712223"/>
    <lineage>
        <taxon>Bacteria</taxon>
        <taxon>Bacillati</taxon>
        <taxon>Actinomycetota</taxon>
        <taxon>Actinomycetes</taxon>
        <taxon>Propionibacteriales</taxon>
        <taxon>Nocardioidaceae</taxon>
        <taxon>Nocardioides</taxon>
    </lineage>
</organism>
<evidence type="ECO:0000313" key="2">
    <source>
        <dbReference type="EMBL" id="QIG42779.1"/>
    </source>
</evidence>
<reference evidence="2 3" key="1">
    <citation type="submission" date="2020-02" db="EMBL/GenBank/DDBJ databases">
        <title>Full genome sequence of Nocardioides sp. R-3366.</title>
        <authorList>
            <person name="Im W.-T."/>
        </authorList>
    </citation>
    <scope>NUCLEOTIDE SEQUENCE [LARGE SCALE GENOMIC DNA]</scope>
    <source>
        <strain evidence="2 3">R-3366</strain>
    </source>
</reference>
<keyword evidence="1" id="KW-0732">Signal</keyword>
<gene>
    <name evidence="2" type="ORF">G5V58_08290</name>
</gene>
<feature type="signal peptide" evidence="1">
    <location>
        <begin position="1"/>
        <end position="25"/>
    </location>
</feature>
<name>A0A6G6WC38_9ACTN</name>
<dbReference type="RefSeq" id="WP_165230971.1">
    <property type="nucleotide sequence ID" value="NZ_CP049257.1"/>
</dbReference>
<protein>
    <submittedName>
        <fullName evidence="2">Uncharacterized protein</fullName>
    </submittedName>
</protein>
<keyword evidence="3" id="KW-1185">Reference proteome</keyword>
<sequence>MLRSVLGTTALALLTSLGLPGPAEASAPSPAPARYTDPLAGLQEHPEWGSITGVDGPLRKGCKPYGYSYAVTPPEGVWAIEVYITGPGLTPLAGGAFLDGYDPLTGTGSYKLCRNTTRSGTFTIQAKLSVDDGYGHITEGKLPADTFVLTKKKKRHHHHR</sequence>
<evidence type="ECO:0000313" key="3">
    <source>
        <dbReference type="Proteomes" id="UP000502996"/>
    </source>
</evidence>
<evidence type="ECO:0000256" key="1">
    <source>
        <dbReference type="SAM" id="SignalP"/>
    </source>
</evidence>